<dbReference type="Gene3D" id="3.10.180.10">
    <property type="entry name" value="2,3-Dihydroxybiphenyl 1,2-Dioxygenase, domain 1"/>
    <property type="match status" value="2"/>
</dbReference>
<keyword evidence="3" id="KW-1185">Reference proteome</keyword>
<feature type="domain" description="VOC" evidence="1">
    <location>
        <begin position="139"/>
        <end position="254"/>
    </location>
</feature>
<dbReference type="Proteomes" id="UP000245926">
    <property type="component" value="Chromosome"/>
</dbReference>
<dbReference type="InterPro" id="IPR029068">
    <property type="entry name" value="Glyas_Bleomycin-R_OHBP_Dase"/>
</dbReference>
<protein>
    <submittedName>
        <fullName evidence="2">Glyoxalase</fullName>
    </submittedName>
</protein>
<accession>A0A2U8WDL3</accession>
<dbReference type="PANTHER" id="PTHR33993">
    <property type="entry name" value="GLYOXALASE-RELATED"/>
    <property type="match status" value="1"/>
</dbReference>
<dbReference type="PROSITE" id="PS51819">
    <property type="entry name" value="VOC"/>
    <property type="match status" value="2"/>
</dbReference>
<dbReference type="Pfam" id="PF00903">
    <property type="entry name" value="Glyoxalase"/>
    <property type="match status" value="2"/>
</dbReference>
<reference evidence="3" key="1">
    <citation type="submission" date="2018-05" db="EMBL/GenBank/DDBJ databases">
        <title>Complete Genome Sequence of Methylobacterium sp. 17SD2-17.</title>
        <authorList>
            <person name="Srinivasan S."/>
        </authorList>
    </citation>
    <scope>NUCLEOTIDE SEQUENCE [LARGE SCALE GENOMIC DNA]</scope>
    <source>
        <strain evidence="3">17SD2-17</strain>
    </source>
</reference>
<organism evidence="2 3">
    <name type="scientific">Methylobacterium durans</name>
    <dbReference type="NCBI Taxonomy" id="2202825"/>
    <lineage>
        <taxon>Bacteria</taxon>
        <taxon>Pseudomonadati</taxon>
        <taxon>Pseudomonadota</taxon>
        <taxon>Alphaproteobacteria</taxon>
        <taxon>Hyphomicrobiales</taxon>
        <taxon>Methylobacteriaceae</taxon>
        <taxon>Methylobacterium</taxon>
    </lineage>
</organism>
<gene>
    <name evidence="2" type="ORF">DK389_31350</name>
</gene>
<dbReference type="CDD" id="cd07247">
    <property type="entry name" value="SgaA_N_like"/>
    <property type="match status" value="2"/>
</dbReference>
<evidence type="ECO:0000259" key="1">
    <source>
        <dbReference type="PROSITE" id="PS51819"/>
    </source>
</evidence>
<dbReference type="SUPFAM" id="SSF54593">
    <property type="entry name" value="Glyoxalase/Bleomycin resistance protein/Dihydroxybiphenyl dioxygenase"/>
    <property type="match status" value="2"/>
</dbReference>
<proteinExistence type="predicted"/>
<dbReference type="InterPro" id="IPR052164">
    <property type="entry name" value="Anthracycline_SecMetBiosynth"/>
</dbReference>
<dbReference type="KEGG" id="mets:DK389_31350"/>
<dbReference type="RefSeq" id="WP_109895697.1">
    <property type="nucleotide sequence ID" value="NZ_CP029550.1"/>
</dbReference>
<dbReference type="OrthoDB" id="9793039at2"/>
<dbReference type="AlphaFoldDB" id="A0A2U8WDL3"/>
<evidence type="ECO:0000313" key="3">
    <source>
        <dbReference type="Proteomes" id="UP000245926"/>
    </source>
</evidence>
<dbReference type="InterPro" id="IPR037523">
    <property type="entry name" value="VOC_core"/>
</dbReference>
<evidence type="ECO:0000313" key="2">
    <source>
        <dbReference type="EMBL" id="AWN44189.1"/>
    </source>
</evidence>
<name>A0A2U8WDL3_9HYPH</name>
<feature type="domain" description="VOC" evidence="1">
    <location>
        <begin position="7"/>
        <end position="124"/>
    </location>
</feature>
<sequence length="256" mass="26986">MSESANTFVWYQLMTTDTGGAEAFYRAVVGWEAQPWTGGGGPYTILSAGDRPVAGIAPLADEVRAQGGHPGWSGFVSVADVDAVAERVVAAGGGVRKGPEDLPEVGRFAVVTDPQGAFFVLFRPSGPAMPEVPAATPGHFGWHELFATDWEAAFAFYAGLFSWTKDRAVDLGPMGTYQTFAANGRAIGGMMNRPPGMPVSAWGYYVTVPEIDAAAARVTEHGGKILMGPHEVPGGSFIVQCMDPQGAFFSLVAARR</sequence>
<dbReference type="InterPro" id="IPR004360">
    <property type="entry name" value="Glyas_Fos-R_dOase_dom"/>
</dbReference>
<dbReference type="PANTHER" id="PTHR33993:SF14">
    <property type="entry name" value="GB|AAF24581.1"/>
    <property type="match status" value="1"/>
</dbReference>
<dbReference type="EMBL" id="CP029550">
    <property type="protein sequence ID" value="AWN44189.1"/>
    <property type="molecule type" value="Genomic_DNA"/>
</dbReference>